<feature type="region of interest" description="Disordered" evidence="1">
    <location>
        <begin position="18"/>
        <end position="42"/>
    </location>
</feature>
<evidence type="ECO:0000313" key="3">
    <source>
        <dbReference type="Proteomes" id="UP000214646"/>
    </source>
</evidence>
<accession>A0A225DPD6</accession>
<reference evidence="3" key="1">
    <citation type="submission" date="2017-06" db="EMBL/GenBank/DDBJ databases">
        <title>Genome analysis of Fimbriiglobus ruber SP5, the first member of the order Planctomycetales with confirmed chitinolytic capability.</title>
        <authorList>
            <person name="Ravin N.V."/>
            <person name="Rakitin A.L."/>
            <person name="Ivanova A.A."/>
            <person name="Beletsky A.V."/>
            <person name="Kulichevskaya I.S."/>
            <person name="Mardanov A.V."/>
            <person name="Dedysh S.N."/>
        </authorList>
    </citation>
    <scope>NUCLEOTIDE SEQUENCE [LARGE SCALE GENOMIC DNA]</scope>
    <source>
        <strain evidence="3">SP5</strain>
    </source>
</reference>
<proteinExistence type="predicted"/>
<evidence type="ECO:0000313" key="2">
    <source>
        <dbReference type="EMBL" id="OWK39346.1"/>
    </source>
</evidence>
<dbReference type="EMBL" id="NIDE01000010">
    <property type="protein sequence ID" value="OWK39346.1"/>
    <property type="molecule type" value="Genomic_DNA"/>
</dbReference>
<keyword evidence="3" id="KW-1185">Reference proteome</keyword>
<organism evidence="2 3">
    <name type="scientific">Fimbriiglobus ruber</name>
    <dbReference type="NCBI Taxonomy" id="1908690"/>
    <lineage>
        <taxon>Bacteria</taxon>
        <taxon>Pseudomonadati</taxon>
        <taxon>Planctomycetota</taxon>
        <taxon>Planctomycetia</taxon>
        <taxon>Gemmatales</taxon>
        <taxon>Gemmataceae</taxon>
        <taxon>Fimbriiglobus</taxon>
    </lineage>
</organism>
<protein>
    <submittedName>
        <fullName evidence="2">Uncharacterized protein</fullName>
    </submittedName>
</protein>
<evidence type="ECO:0000256" key="1">
    <source>
        <dbReference type="SAM" id="MobiDB-lite"/>
    </source>
</evidence>
<sequence length="105" mass="11683">MTAVPSLSARTHILAHAFSFHTKHGGRRKKRKKSPPGTLVLVVGSPNDCRGLSRRLSSGSPIRPHTRGTRTCRRFIDPPCSCRFSWPRQQQAFVAPTPRRATSLP</sequence>
<gene>
    <name evidence="2" type="ORF">FRUB_05909</name>
</gene>
<feature type="compositionally biased region" description="Basic residues" evidence="1">
    <location>
        <begin position="21"/>
        <end position="34"/>
    </location>
</feature>
<dbReference type="Proteomes" id="UP000214646">
    <property type="component" value="Unassembled WGS sequence"/>
</dbReference>
<dbReference type="AlphaFoldDB" id="A0A225DPD6"/>
<comment type="caution">
    <text evidence="2">The sequence shown here is derived from an EMBL/GenBank/DDBJ whole genome shotgun (WGS) entry which is preliminary data.</text>
</comment>
<name>A0A225DPD6_9BACT</name>